<organism evidence="1">
    <name type="scientific">marine sediment metagenome</name>
    <dbReference type="NCBI Taxonomy" id="412755"/>
    <lineage>
        <taxon>unclassified sequences</taxon>
        <taxon>metagenomes</taxon>
        <taxon>ecological metagenomes</taxon>
    </lineage>
</organism>
<proteinExistence type="predicted"/>
<reference evidence="1" key="1">
    <citation type="journal article" date="2015" name="Nature">
        <title>Complex archaea that bridge the gap between prokaryotes and eukaryotes.</title>
        <authorList>
            <person name="Spang A."/>
            <person name="Saw J.H."/>
            <person name="Jorgensen S.L."/>
            <person name="Zaremba-Niedzwiedzka K."/>
            <person name="Martijn J."/>
            <person name="Lind A.E."/>
            <person name="van Eijk R."/>
            <person name="Schleper C."/>
            <person name="Guy L."/>
            <person name="Ettema T.J."/>
        </authorList>
    </citation>
    <scope>NUCLEOTIDE SEQUENCE</scope>
</reference>
<gene>
    <name evidence="1" type="ORF">LCGC14_1634080</name>
</gene>
<dbReference type="AlphaFoldDB" id="A0A0F9I1T7"/>
<evidence type="ECO:0000313" key="1">
    <source>
        <dbReference type="EMBL" id="KKM21576.1"/>
    </source>
</evidence>
<protein>
    <submittedName>
        <fullName evidence="1">Uncharacterized protein</fullName>
    </submittedName>
</protein>
<comment type="caution">
    <text evidence="1">The sequence shown here is derived from an EMBL/GenBank/DDBJ whole genome shotgun (WGS) entry which is preliminary data.</text>
</comment>
<name>A0A0F9I1T7_9ZZZZ</name>
<accession>A0A0F9I1T7</accession>
<feature type="non-terminal residue" evidence="1">
    <location>
        <position position="1"/>
    </location>
</feature>
<sequence>IDWCLYANGWRLSVQDHKLWGVR</sequence>
<dbReference type="EMBL" id="LAZR01013521">
    <property type="protein sequence ID" value="KKM21576.1"/>
    <property type="molecule type" value="Genomic_DNA"/>
</dbReference>